<dbReference type="EMBL" id="CP010975">
    <property type="protein sequence ID" value="AKE51121.1"/>
    <property type="molecule type" value="Genomic_DNA"/>
</dbReference>
<evidence type="ECO:0000313" key="1">
    <source>
        <dbReference type="EMBL" id="AKE51121.1"/>
    </source>
</evidence>
<gene>
    <name evidence="1" type="ORF">TQ33_0129</name>
</gene>
<dbReference type="KEGG" id="kge:TQ33_0129"/>
<proteinExistence type="predicted"/>
<reference evidence="1 2" key="1">
    <citation type="submission" date="2015-02" db="EMBL/GenBank/DDBJ databases">
        <title>Complete genome sequence of Kangiella geojedonensis strain YCS-5T.</title>
        <authorList>
            <person name="Kim K.M."/>
        </authorList>
    </citation>
    <scope>NUCLEOTIDE SEQUENCE [LARGE SCALE GENOMIC DNA]</scope>
    <source>
        <strain evidence="1 2">YCS-5</strain>
    </source>
</reference>
<dbReference type="HOGENOM" id="CLU_1658462_0_0_6"/>
<organism evidence="1 2">
    <name type="scientific">Kangiella geojedonensis</name>
    <dbReference type="NCBI Taxonomy" id="914150"/>
    <lineage>
        <taxon>Bacteria</taxon>
        <taxon>Pseudomonadati</taxon>
        <taxon>Pseudomonadota</taxon>
        <taxon>Gammaproteobacteria</taxon>
        <taxon>Kangiellales</taxon>
        <taxon>Kangiellaceae</taxon>
        <taxon>Kangiella</taxon>
    </lineage>
</organism>
<dbReference type="RefSeq" id="WP_046560348.1">
    <property type="nucleotide sequence ID" value="NZ_CP010975.1"/>
</dbReference>
<accession>A0A0F6RBG2</accession>
<name>A0A0F6RBG2_9GAMM</name>
<dbReference type="AlphaFoldDB" id="A0A0F6RBG2"/>
<evidence type="ECO:0008006" key="3">
    <source>
        <dbReference type="Google" id="ProtNLM"/>
    </source>
</evidence>
<dbReference type="Proteomes" id="UP000034071">
    <property type="component" value="Chromosome"/>
</dbReference>
<dbReference type="PROSITE" id="PS51257">
    <property type="entry name" value="PROKAR_LIPOPROTEIN"/>
    <property type="match status" value="1"/>
</dbReference>
<protein>
    <recommendedName>
        <fullName evidence="3">Lipoprotein</fullName>
    </recommendedName>
</protein>
<keyword evidence="2" id="KW-1185">Reference proteome</keyword>
<sequence length="159" mass="17931">MKITVLGVAALVSIASCSSFIEKKQLSSEIQYINYQDGQLTKSEPMWEQVSQENGKVQVNVVTSGFKFTPSCFTMLIGVNQNGETEEMAVPHHFGDKQQLFANAKKFRSLEWKPTKHNPTKSAAVVEIKTYSYTDDKDQQPPIGYLENCSEYLPKDHSF</sequence>
<evidence type="ECO:0000313" key="2">
    <source>
        <dbReference type="Proteomes" id="UP000034071"/>
    </source>
</evidence>